<dbReference type="VEuPathDB" id="PlasmoDB:AK88_01851"/>
<accession>A0A0D9QP78</accession>
<feature type="region of interest" description="Disordered" evidence="1">
    <location>
        <begin position="224"/>
        <end position="300"/>
    </location>
</feature>
<name>A0A0D9QP78_PLAFR</name>
<protein>
    <recommendedName>
        <fullName evidence="4">Schizont-infected cell agglutination extracellular alpha domain-containing protein</fullName>
    </recommendedName>
</protein>
<proteinExistence type="predicted"/>
<gene>
    <name evidence="2" type="ORF">AK88_01851</name>
</gene>
<feature type="compositionally biased region" description="Polar residues" evidence="1">
    <location>
        <begin position="739"/>
        <end position="750"/>
    </location>
</feature>
<evidence type="ECO:0000313" key="2">
    <source>
        <dbReference type="EMBL" id="KJP88572.1"/>
    </source>
</evidence>
<sequence>METIEDTLELYATSCEDEGWVRRGREEHGPIYKDHYVGDVMKCRLMVGALYFVNEWSNHKKNDKETSENDTAMKAIMRCLVANVFAYILAEIKCQFEWTGIDQAWYIMQGMGGTGGFVNPISSGTCALDAYKDTTIGTGNLQEAVKKWLQQSTKIRDSIQAIEHNPQCNKKWAAYKKDMEQSGNDALARTTGTVGQGAGVIGSGGIANEIVNVVKEVFEEMKDDVIQNSKSPPKPEVVSTGSDNKENGKQQDKKEKKQRKRGILQNRRTNTTRGKRKKRKKKNKNVQRRKQNMSSSASVQECPKHILTLLILISSFIAAQDDQNGEAATTTTVPAATTGSTAKDKDKKKEAPPAKVPVAPPKKPAHQPISPGAKATDKPGGGAAPAHANPDTKAQPVAAKPVVTTTTSCNGGGGAGVKQRVDTAKPGECQGERLSQWRPRTVHVIPNYRKRELEKLRDVFDYFKQYMHANKDHNEAYGVNCYNTRWDDITKPGVHFEDQTVADVVRCRVMTLALGWVNGWNNSKQDKHKQHKNQTEKEMEERLRCEVANIFGHLLRANYCPNQELWRRGVEYSRIAFRNMHGKGKDGIGGIGGPVVDGRCTACGYGHNKQHVDAVNLEIVNWLLQQGKVLDGIETIEEKRFCNTKWAVYTKDNMKEYDTTRVDEEKINDIKEVEKNVVDAATKAIEKAKDAVGKKITELNEGKHWNIRPTVHRTNTRDAAANNNMHTGATDGHKHAHGDNSTTAVLNSASLECPTSVER</sequence>
<feature type="compositionally biased region" description="Basic residues" evidence="1">
    <location>
        <begin position="273"/>
        <end position="291"/>
    </location>
</feature>
<dbReference type="Proteomes" id="UP000054561">
    <property type="component" value="Unassembled WGS sequence"/>
</dbReference>
<evidence type="ECO:0000313" key="3">
    <source>
        <dbReference type="Proteomes" id="UP000054561"/>
    </source>
</evidence>
<dbReference type="RefSeq" id="XP_012334909.1">
    <property type="nucleotide sequence ID" value="XM_012479486.1"/>
</dbReference>
<evidence type="ECO:0000256" key="1">
    <source>
        <dbReference type="SAM" id="MobiDB-lite"/>
    </source>
</evidence>
<dbReference type="AlphaFoldDB" id="A0A0D9QP78"/>
<reference evidence="2 3" key="1">
    <citation type="submission" date="2014-03" db="EMBL/GenBank/DDBJ databases">
        <title>The Genome Sequence of Plasmodium fragile nilgiri.</title>
        <authorList>
            <consortium name="The Broad Institute Genomics Platform"/>
            <consortium name="The Broad Institute Genome Sequencing Center for Infectious Disease"/>
            <person name="Neafsey D."/>
            <person name="Duraisingh M."/>
            <person name="Young S.K."/>
            <person name="Zeng Q."/>
            <person name="Gargeya S."/>
            <person name="Abouelleil A."/>
            <person name="Alvarado L."/>
            <person name="Chapman S.B."/>
            <person name="Gainer-Dewar J."/>
            <person name="Goldberg J."/>
            <person name="Griggs A."/>
            <person name="Gujja S."/>
            <person name="Hansen M."/>
            <person name="Howarth C."/>
            <person name="Imamovic A."/>
            <person name="Larimer J."/>
            <person name="Pearson M."/>
            <person name="Poon T.W."/>
            <person name="Priest M."/>
            <person name="Roberts A."/>
            <person name="Saif S."/>
            <person name="Shea T."/>
            <person name="Sykes S."/>
            <person name="Wortman J."/>
            <person name="Nusbaum C."/>
            <person name="Birren B."/>
        </authorList>
    </citation>
    <scope>NUCLEOTIDE SEQUENCE [LARGE SCALE GENOMIC DNA]</scope>
    <source>
        <strain evidence="3">nilgiri</strain>
    </source>
</reference>
<feature type="compositionally biased region" description="Basic and acidic residues" evidence="1">
    <location>
        <begin position="342"/>
        <end position="352"/>
    </location>
</feature>
<feature type="region of interest" description="Disordered" evidence="1">
    <location>
        <begin position="325"/>
        <end position="399"/>
    </location>
</feature>
<organism evidence="2 3">
    <name type="scientific">Plasmodium fragile</name>
    <dbReference type="NCBI Taxonomy" id="5857"/>
    <lineage>
        <taxon>Eukaryota</taxon>
        <taxon>Sar</taxon>
        <taxon>Alveolata</taxon>
        <taxon>Apicomplexa</taxon>
        <taxon>Aconoidasida</taxon>
        <taxon>Haemosporida</taxon>
        <taxon>Plasmodiidae</taxon>
        <taxon>Plasmodium</taxon>
        <taxon>Plasmodium (Plasmodium)</taxon>
    </lineage>
</organism>
<evidence type="ECO:0008006" key="4">
    <source>
        <dbReference type="Google" id="ProtNLM"/>
    </source>
</evidence>
<dbReference type="GeneID" id="24267165"/>
<feature type="compositionally biased region" description="Low complexity" evidence="1">
    <location>
        <begin position="384"/>
        <end position="399"/>
    </location>
</feature>
<feature type="region of interest" description="Disordered" evidence="1">
    <location>
        <begin position="715"/>
        <end position="759"/>
    </location>
</feature>
<keyword evidence="3" id="KW-1185">Reference proteome</keyword>
<dbReference type="EMBL" id="KQ001660">
    <property type="protein sequence ID" value="KJP88572.1"/>
    <property type="molecule type" value="Genomic_DNA"/>
</dbReference>
<feature type="compositionally biased region" description="Low complexity" evidence="1">
    <location>
        <begin position="327"/>
        <end position="341"/>
    </location>
</feature>
<feature type="compositionally biased region" description="Basic and acidic residues" evidence="1">
    <location>
        <begin position="243"/>
        <end position="255"/>
    </location>
</feature>